<evidence type="ECO:0000313" key="4">
    <source>
        <dbReference type="EMBL" id="WXK78460.1"/>
    </source>
</evidence>
<dbReference type="SMART" id="SM00342">
    <property type="entry name" value="HTH_ARAC"/>
    <property type="match status" value="1"/>
</dbReference>
<evidence type="ECO:0000256" key="1">
    <source>
        <dbReference type="ARBA" id="ARBA00023015"/>
    </source>
</evidence>
<dbReference type="Proteomes" id="UP001626628">
    <property type="component" value="Chromosome"/>
</dbReference>
<dbReference type="PANTHER" id="PTHR43130">
    <property type="entry name" value="ARAC-FAMILY TRANSCRIPTIONAL REGULATOR"/>
    <property type="match status" value="1"/>
</dbReference>
<dbReference type="SUPFAM" id="SSF46689">
    <property type="entry name" value="Homeodomain-like"/>
    <property type="match status" value="2"/>
</dbReference>
<dbReference type="Pfam" id="PF12833">
    <property type="entry name" value="HTH_18"/>
    <property type="match status" value="1"/>
</dbReference>
<dbReference type="Pfam" id="PF01965">
    <property type="entry name" value="DJ-1_PfpI"/>
    <property type="match status" value="1"/>
</dbReference>
<dbReference type="InterPro" id="IPR029062">
    <property type="entry name" value="Class_I_gatase-like"/>
</dbReference>
<proteinExistence type="predicted"/>
<name>A0ABZ2QR06_9ACTN</name>
<dbReference type="CDD" id="cd03137">
    <property type="entry name" value="GATase1_AraC_1"/>
    <property type="match status" value="1"/>
</dbReference>
<dbReference type="PANTHER" id="PTHR43130:SF3">
    <property type="entry name" value="HTH-TYPE TRANSCRIPTIONAL REGULATOR RV1931C"/>
    <property type="match status" value="1"/>
</dbReference>
<sequence>MGVGGVSGVTGVSGVVEGAAEGGEGRRHRVAVLVRDGMLPIEVGIVHRIFGEARSAAGEPLYELVTCALRPGEVRTDTDFTVNVAHGPEALAEADTVVVPAANADYGPGEEQCAGRLGAELADALRRIRPGTRVASICTGAFVLAAAGLLDGRRATTHWRSVDDFRRLFPAVELDAEVLYTDEGDVLTAAGVASGIDLCLHMVRCDHGAAVANDVARRTVVPPHREGGQAQYIRRPMAEPQVSSTGAARAWALEHLDRPLSLRELAAREAMSVRTFTRRFREEVGVSPLQWLTQQRIERARQLLEETELTVDRIAAEAGFGTAASLRAHLQSALGVSPRAYRSTFRGAGAGSGRGGLVA</sequence>
<dbReference type="InterPro" id="IPR052158">
    <property type="entry name" value="INH-QAR"/>
</dbReference>
<organism evidence="4 5">
    <name type="scientific">Streptomyces sirii</name>
    <dbReference type="NCBI Taxonomy" id="3127701"/>
    <lineage>
        <taxon>Bacteria</taxon>
        <taxon>Bacillati</taxon>
        <taxon>Actinomycetota</taxon>
        <taxon>Actinomycetes</taxon>
        <taxon>Kitasatosporales</taxon>
        <taxon>Streptomycetaceae</taxon>
        <taxon>Streptomyces</taxon>
    </lineage>
</organism>
<dbReference type="InterPro" id="IPR002818">
    <property type="entry name" value="DJ-1/PfpI"/>
</dbReference>
<keyword evidence="2" id="KW-0804">Transcription</keyword>
<accession>A0ABZ2QR06</accession>
<dbReference type="InterPro" id="IPR018060">
    <property type="entry name" value="HTH_AraC"/>
</dbReference>
<dbReference type="EMBL" id="CP147982">
    <property type="protein sequence ID" value="WXK78460.1"/>
    <property type="molecule type" value="Genomic_DNA"/>
</dbReference>
<evidence type="ECO:0000313" key="5">
    <source>
        <dbReference type="Proteomes" id="UP001626628"/>
    </source>
</evidence>
<dbReference type="RefSeq" id="WP_407287297.1">
    <property type="nucleotide sequence ID" value="NZ_CP147982.1"/>
</dbReference>
<evidence type="ECO:0000259" key="3">
    <source>
        <dbReference type="PROSITE" id="PS01124"/>
    </source>
</evidence>
<gene>
    <name evidence="4" type="ORF">WAB15_22050</name>
</gene>
<keyword evidence="5" id="KW-1185">Reference proteome</keyword>
<keyword evidence="1" id="KW-0805">Transcription regulation</keyword>
<reference evidence="4 5" key="1">
    <citation type="submission" date="2024-03" db="EMBL/GenBank/DDBJ databases">
        <title>The complete genome of Streptomyces sirii sp.nov.</title>
        <authorList>
            <person name="Zakalyukina Y.V."/>
            <person name="Belik A.R."/>
            <person name="Biryukov M.V."/>
            <person name="Baturina O.A."/>
            <person name="Kabilov M.R."/>
        </authorList>
    </citation>
    <scope>NUCLEOTIDE SEQUENCE [LARGE SCALE GENOMIC DNA]</scope>
    <source>
        <strain evidence="4 5">BP-8</strain>
    </source>
</reference>
<protein>
    <submittedName>
        <fullName evidence="4">Helix-turn-helix domain-containing protein</fullName>
    </submittedName>
</protein>
<dbReference type="SUPFAM" id="SSF52317">
    <property type="entry name" value="Class I glutamine amidotransferase-like"/>
    <property type="match status" value="1"/>
</dbReference>
<dbReference type="PROSITE" id="PS01124">
    <property type="entry name" value="HTH_ARAC_FAMILY_2"/>
    <property type="match status" value="1"/>
</dbReference>
<dbReference type="Gene3D" id="1.10.10.60">
    <property type="entry name" value="Homeodomain-like"/>
    <property type="match status" value="1"/>
</dbReference>
<dbReference type="Gene3D" id="3.40.50.880">
    <property type="match status" value="1"/>
</dbReference>
<evidence type="ECO:0000256" key="2">
    <source>
        <dbReference type="ARBA" id="ARBA00023163"/>
    </source>
</evidence>
<dbReference type="InterPro" id="IPR009057">
    <property type="entry name" value="Homeodomain-like_sf"/>
</dbReference>
<feature type="domain" description="HTH araC/xylS-type" evidence="3">
    <location>
        <begin position="246"/>
        <end position="344"/>
    </location>
</feature>